<feature type="domain" description="DUF4130" evidence="1">
    <location>
        <begin position="86"/>
        <end position="254"/>
    </location>
</feature>
<evidence type="ECO:0000313" key="2">
    <source>
        <dbReference type="EMBL" id="EKU91540.1"/>
    </source>
</evidence>
<dbReference type="STRING" id="742727.HMPREF9447_01254"/>
<evidence type="ECO:0000259" key="1">
    <source>
        <dbReference type="Pfam" id="PF13566"/>
    </source>
</evidence>
<protein>
    <recommendedName>
        <fullName evidence="1">DUF4130 domain-containing protein</fullName>
    </recommendedName>
</protein>
<keyword evidence="3" id="KW-1185">Reference proteome</keyword>
<dbReference type="NCBIfam" id="TIGR03915">
    <property type="entry name" value="SAM_7_link_chp"/>
    <property type="match status" value="1"/>
</dbReference>
<gene>
    <name evidence="2" type="ORF">HMPREF9447_01254</name>
</gene>
<comment type="caution">
    <text evidence="2">The sequence shown here is derived from an EMBL/GenBank/DDBJ whole genome shotgun (WGS) entry which is preliminary data.</text>
</comment>
<dbReference type="AlphaFoldDB" id="K9EQT6"/>
<accession>K9EQT6</accession>
<organism evidence="2 3">
    <name type="scientific">Bacteroides oleiciplenus YIT 12058</name>
    <dbReference type="NCBI Taxonomy" id="742727"/>
    <lineage>
        <taxon>Bacteria</taxon>
        <taxon>Pseudomonadati</taxon>
        <taxon>Bacteroidota</taxon>
        <taxon>Bacteroidia</taxon>
        <taxon>Bacteroidales</taxon>
        <taxon>Bacteroidaceae</taxon>
        <taxon>Bacteroides</taxon>
    </lineage>
</organism>
<dbReference type="OrthoDB" id="5290748at2"/>
<reference evidence="2 3" key="1">
    <citation type="submission" date="2012-09" db="EMBL/GenBank/DDBJ databases">
        <title>The Genome Sequence of Bacteroides oleiciplenus YIT 12058.</title>
        <authorList>
            <consortium name="The Broad Institute Genome Sequencing Platform"/>
            <person name="Earl A."/>
            <person name="Ward D."/>
            <person name="Feldgarden M."/>
            <person name="Gevers D."/>
            <person name="Morotomi M."/>
            <person name="Walker B."/>
            <person name="Young S.K."/>
            <person name="Zeng Q."/>
            <person name="Gargeya S."/>
            <person name="Fitzgerald M."/>
            <person name="Haas B."/>
            <person name="Abouelleil A."/>
            <person name="Alvarado L."/>
            <person name="Arachchi H.M."/>
            <person name="Berlin A.M."/>
            <person name="Chapman S.B."/>
            <person name="Goldberg J."/>
            <person name="Griggs A."/>
            <person name="Gujja S."/>
            <person name="Hansen M."/>
            <person name="Howarth C."/>
            <person name="Imamovic A."/>
            <person name="Larimer J."/>
            <person name="McCowen C."/>
            <person name="Montmayeur A."/>
            <person name="Murphy C."/>
            <person name="Neiman D."/>
            <person name="Pearson M."/>
            <person name="Priest M."/>
            <person name="Roberts A."/>
            <person name="Saif S."/>
            <person name="Shea T."/>
            <person name="Sisk P."/>
            <person name="Sykes S."/>
            <person name="Wortman J."/>
            <person name="Nusbaum C."/>
            <person name="Birren B."/>
        </authorList>
    </citation>
    <scope>NUCLEOTIDE SEQUENCE [LARGE SCALE GENOMIC DNA]</scope>
    <source>
        <strain evidence="2 3">YIT 12058</strain>
    </source>
</reference>
<evidence type="ECO:0000313" key="3">
    <source>
        <dbReference type="Proteomes" id="UP000009872"/>
    </source>
</evidence>
<dbReference type="eggNOG" id="COG1573">
    <property type="taxonomic scope" value="Bacteria"/>
</dbReference>
<dbReference type="InterPro" id="IPR023875">
    <property type="entry name" value="DNA_repair_put"/>
</dbReference>
<dbReference type="InterPro" id="IPR025404">
    <property type="entry name" value="DUF4130"/>
</dbReference>
<sequence length="256" mass="30440">MTIFIFDNTFEGLLTSVFEAYSRRTFPDALLPEGEPLPLFHDEAFMVITEEKKAKRVWRGLQKKLSSGALSCLAQCWLAEEAETPILLFRYMRKAIDAPRSIETNFADPDVLEFSRMWKRVDWERLRMLQFIRFQKAADGTFFAAVEPEKNALPLAIDHFKDRFADQPWLIYDIKRAYGFYYDLKEVRQVTFEEGSREGHLVTGMLDESLMDKDEKLFQQLWKTYFKAICIKERINPRKHKQDMPVRYWKHLTEKQ</sequence>
<dbReference type="EMBL" id="ADLF01000005">
    <property type="protein sequence ID" value="EKU91540.1"/>
    <property type="molecule type" value="Genomic_DNA"/>
</dbReference>
<dbReference type="RefSeq" id="WP_009128825.1">
    <property type="nucleotide sequence ID" value="NZ_JH992940.1"/>
</dbReference>
<dbReference type="HOGENOM" id="CLU_068835_1_0_10"/>
<dbReference type="Pfam" id="PF13566">
    <property type="entry name" value="DUF4130"/>
    <property type="match status" value="1"/>
</dbReference>
<dbReference type="PATRIC" id="fig|742727.4.peg.1267"/>
<name>K9EQT6_9BACE</name>
<dbReference type="Proteomes" id="UP000009872">
    <property type="component" value="Unassembled WGS sequence"/>
</dbReference>
<proteinExistence type="predicted"/>